<evidence type="ECO:0000313" key="6">
    <source>
        <dbReference type="EMBL" id="TEB06088.1"/>
    </source>
</evidence>
<dbReference type="Pfam" id="PF13420">
    <property type="entry name" value="Acetyltransf_4"/>
    <property type="match status" value="1"/>
</dbReference>
<accession>A0A4Y7RAS3</accession>
<dbReference type="RefSeq" id="WP_190258704.1">
    <property type="nucleotide sequence ID" value="NZ_QFGA01000002.1"/>
</dbReference>
<evidence type="ECO:0000256" key="3">
    <source>
        <dbReference type="ARBA" id="ARBA00050603"/>
    </source>
</evidence>
<keyword evidence="1 6" id="KW-0808">Transferase</keyword>
<name>A0A4Y7RAS3_9FIRM</name>
<dbReference type="AlphaFoldDB" id="A0A4Y7RAS3"/>
<evidence type="ECO:0000313" key="7">
    <source>
        <dbReference type="Proteomes" id="UP000298324"/>
    </source>
</evidence>
<dbReference type="PANTHER" id="PTHR43072:SF23">
    <property type="entry name" value="UPF0039 PROTEIN C11D3.02C"/>
    <property type="match status" value="1"/>
</dbReference>
<dbReference type="EMBL" id="QFGA01000002">
    <property type="protein sequence ID" value="TEB06088.1"/>
    <property type="molecule type" value="Genomic_DNA"/>
</dbReference>
<evidence type="ECO:0000256" key="1">
    <source>
        <dbReference type="ARBA" id="ARBA00022679"/>
    </source>
</evidence>
<comment type="caution">
    <text evidence="6">The sequence shown here is derived from an EMBL/GenBank/DDBJ whole genome shotgun (WGS) entry which is preliminary data.</text>
</comment>
<dbReference type="InterPro" id="IPR016181">
    <property type="entry name" value="Acyl_CoA_acyltransferase"/>
</dbReference>
<dbReference type="GO" id="GO:0016747">
    <property type="term" value="F:acyltransferase activity, transferring groups other than amino-acyl groups"/>
    <property type="evidence" value="ECO:0007669"/>
    <property type="project" value="InterPro"/>
</dbReference>
<feature type="domain" description="N-acetyltransferase" evidence="5">
    <location>
        <begin position="1"/>
        <end position="153"/>
    </location>
</feature>
<keyword evidence="7" id="KW-1185">Reference proteome</keyword>
<protein>
    <submittedName>
        <fullName evidence="6">N-acyltransferase YncA</fullName>
        <ecNumber evidence="6">2.3.1.-</ecNumber>
    </submittedName>
</protein>
<gene>
    <name evidence="6" type="primary">yncA_2</name>
    <name evidence="6" type="ORF">Psch_03130</name>
</gene>
<dbReference type="SUPFAM" id="SSF55729">
    <property type="entry name" value="Acyl-CoA N-acyltransferases (Nat)"/>
    <property type="match status" value="1"/>
</dbReference>
<dbReference type="EC" id="2.3.1.-" evidence="6"/>
<dbReference type="PANTHER" id="PTHR43072">
    <property type="entry name" value="N-ACETYLTRANSFERASE"/>
    <property type="match status" value="1"/>
</dbReference>
<keyword evidence="2 6" id="KW-0012">Acyltransferase</keyword>
<reference evidence="6 7" key="1">
    <citation type="journal article" date="2018" name="Environ. Microbiol.">
        <title>Novel energy conservation strategies and behaviour of Pelotomaculum schinkii driving syntrophic propionate catabolism.</title>
        <authorList>
            <person name="Hidalgo-Ahumada C.A.P."/>
            <person name="Nobu M.K."/>
            <person name="Narihiro T."/>
            <person name="Tamaki H."/>
            <person name="Liu W.T."/>
            <person name="Kamagata Y."/>
            <person name="Stams A.J.M."/>
            <person name="Imachi H."/>
            <person name="Sousa D.Z."/>
        </authorList>
    </citation>
    <scope>NUCLEOTIDE SEQUENCE [LARGE SCALE GENOMIC DNA]</scope>
    <source>
        <strain evidence="6 7">HH</strain>
    </source>
</reference>
<evidence type="ECO:0000256" key="2">
    <source>
        <dbReference type="ARBA" id="ARBA00023315"/>
    </source>
</evidence>
<dbReference type="Gene3D" id="3.40.630.30">
    <property type="match status" value="1"/>
</dbReference>
<comment type="catalytic activity">
    <reaction evidence="3">
        <text>L-methionine sulfoximine + acetyl-CoA = N-acetyl-L-methionine sulfoximine + CoA + H(+)</text>
        <dbReference type="Rhea" id="RHEA:47660"/>
        <dbReference type="ChEBI" id="CHEBI:15378"/>
        <dbReference type="ChEBI" id="CHEBI:57287"/>
        <dbReference type="ChEBI" id="CHEBI:57288"/>
        <dbReference type="ChEBI" id="CHEBI:87826"/>
        <dbReference type="ChEBI" id="CHEBI:87827"/>
    </reaction>
</comment>
<organism evidence="6 7">
    <name type="scientific">Pelotomaculum schinkii</name>
    <dbReference type="NCBI Taxonomy" id="78350"/>
    <lineage>
        <taxon>Bacteria</taxon>
        <taxon>Bacillati</taxon>
        <taxon>Bacillota</taxon>
        <taxon>Clostridia</taxon>
        <taxon>Eubacteriales</taxon>
        <taxon>Desulfotomaculaceae</taxon>
        <taxon>Pelotomaculum</taxon>
    </lineage>
</organism>
<dbReference type="Proteomes" id="UP000298324">
    <property type="component" value="Unassembled WGS sequence"/>
</dbReference>
<dbReference type="CDD" id="cd04301">
    <property type="entry name" value="NAT_SF"/>
    <property type="match status" value="1"/>
</dbReference>
<sequence>MIRQAVEKDLCEIMEIYNDAILNTTAVYTYKVQTIEERKLWFQKKNEDNFPVIVFEEDNTVMGFATFGPFRAWPAYKYTIEHSVYVHRDYRKRGIGTALVKQIIKLANEREYATLVAGIDAFNEKSIVMHEKMGFQYSGAIKRAGFKFGKWLDLVFYQLDLTGPEDPIDG</sequence>
<dbReference type="InterPro" id="IPR000182">
    <property type="entry name" value="GNAT_dom"/>
</dbReference>
<evidence type="ECO:0000259" key="5">
    <source>
        <dbReference type="PROSITE" id="PS51186"/>
    </source>
</evidence>
<dbReference type="FunFam" id="3.40.630.30:FF:000026">
    <property type="entry name" value="Phosphinothricin acetyltransferase"/>
    <property type="match status" value="1"/>
</dbReference>
<comment type="catalytic activity">
    <reaction evidence="4">
        <text>L-methionine sulfone + acetyl-CoA = N-acetyl-L-methionine sulfone + CoA + H(+)</text>
        <dbReference type="Rhea" id="RHEA:47656"/>
        <dbReference type="ChEBI" id="CHEBI:15378"/>
        <dbReference type="ChEBI" id="CHEBI:57287"/>
        <dbReference type="ChEBI" id="CHEBI:57288"/>
        <dbReference type="ChEBI" id="CHEBI:87824"/>
        <dbReference type="ChEBI" id="CHEBI:87825"/>
    </reaction>
</comment>
<evidence type="ECO:0000256" key="4">
    <source>
        <dbReference type="ARBA" id="ARBA00051334"/>
    </source>
</evidence>
<dbReference type="PROSITE" id="PS51186">
    <property type="entry name" value="GNAT"/>
    <property type="match status" value="1"/>
</dbReference>
<proteinExistence type="predicted"/>